<name>A0AAW1QNK1_9CHLO</name>
<feature type="domain" description="Large ribosomal subunit protein mL59" evidence="2">
    <location>
        <begin position="17"/>
        <end position="102"/>
    </location>
</feature>
<feature type="region of interest" description="Disordered" evidence="1">
    <location>
        <begin position="45"/>
        <end position="81"/>
    </location>
</feature>
<dbReference type="EMBL" id="JALJOU010000083">
    <property type="protein sequence ID" value="KAK9822808.1"/>
    <property type="molecule type" value="Genomic_DNA"/>
</dbReference>
<dbReference type="Proteomes" id="UP001445335">
    <property type="component" value="Unassembled WGS sequence"/>
</dbReference>
<organism evidence="3 4">
    <name type="scientific">Elliptochloris bilobata</name>
    <dbReference type="NCBI Taxonomy" id="381761"/>
    <lineage>
        <taxon>Eukaryota</taxon>
        <taxon>Viridiplantae</taxon>
        <taxon>Chlorophyta</taxon>
        <taxon>core chlorophytes</taxon>
        <taxon>Trebouxiophyceae</taxon>
        <taxon>Trebouxiophyceae incertae sedis</taxon>
        <taxon>Elliptochloris clade</taxon>
        <taxon>Elliptochloris</taxon>
    </lineage>
</organism>
<comment type="caution">
    <text evidence="3">The sequence shown here is derived from an EMBL/GenBank/DDBJ whole genome shotgun (WGS) entry which is preliminary data.</text>
</comment>
<evidence type="ECO:0000313" key="3">
    <source>
        <dbReference type="EMBL" id="KAK9822808.1"/>
    </source>
</evidence>
<evidence type="ECO:0000259" key="2">
    <source>
        <dbReference type="Pfam" id="PF18126"/>
    </source>
</evidence>
<evidence type="ECO:0000256" key="1">
    <source>
        <dbReference type="SAM" id="MobiDB-lite"/>
    </source>
</evidence>
<keyword evidence="4" id="KW-1185">Reference proteome</keyword>
<dbReference type="InterPro" id="IPR040922">
    <property type="entry name" value="Ribosomal_mL59_dom"/>
</dbReference>
<dbReference type="AlphaFoldDB" id="A0AAW1QNK1"/>
<sequence>MAHLLKKFGEGVLKPRFVNGLWHKPNISKRVAAVLKKTALFQGQEWPYPEPEKPQHPTKPRGPFGQYKRPKGHKHEKAKQQRLLDIEKALAEQPKKIAEYRESRKIRPPSTLDLLLLRPKEIRMKQYRETTKR</sequence>
<protein>
    <recommendedName>
        <fullName evidence="2">Large ribosomal subunit protein mL59 domain-containing protein</fullName>
    </recommendedName>
</protein>
<evidence type="ECO:0000313" key="4">
    <source>
        <dbReference type="Proteomes" id="UP001445335"/>
    </source>
</evidence>
<gene>
    <name evidence="3" type="ORF">WJX81_001356</name>
</gene>
<accession>A0AAW1QNK1</accession>
<proteinExistence type="predicted"/>
<dbReference type="Pfam" id="PF18126">
    <property type="entry name" value="Mitoc_mL59"/>
    <property type="match status" value="1"/>
</dbReference>
<feature type="compositionally biased region" description="Basic residues" evidence="1">
    <location>
        <begin position="68"/>
        <end position="77"/>
    </location>
</feature>
<reference evidence="3 4" key="1">
    <citation type="journal article" date="2024" name="Nat. Commun.">
        <title>Phylogenomics reveals the evolutionary origins of lichenization in chlorophyte algae.</title>
        <authorList>
            <person name="Puginier C."/>
            <person name="Libourel C."/>
            <person name="Otte J."/>
            <person name="Skaloud P."/>
            <person name="Haon M."/>
            <person name="Grisel S."/>
            <person name="Petersen M."/>
            <person name="Berrin J.G."/>
            <person name="Delaux P.M."/>
            <person name="Dal Grande F."/>
            <person name="Keller J."/>
        </authorList>
    </citation>
    <scope>NUCLEOTIDE SEQUENCE [LARGE SCALE GENOMIC DNA]</scope>
    <source>
        <strain evidence="3 4">SAG 245.80</strain>
    </source>
</reference>